<organism evidence="1 2">
    <name type="scientific">Rubroshorea leprosula</name>
    <dbReference type="NCBI Taxonomy" id="152421"/>
    <lineage>
        <taxon>Eukaryota</taxon>
        <taxon>Viridiplantae</taxon>
        <taxon>Streptophyta</taxon>
        <taxon>Embryophyta</taxon>
        <taxon>Tracheophyta</taxon>
        <taxon>Spermatophyta</taxon>
        <taxon>Magnoliopsida</taxon>
        <taxon>eudicotyledons</taxon>
        <taxon>Gunneridae</taxon>
        <taxon>Pentapetalae</taxon>
        <taxon>rosids</taxon>
        <taxon>malvids</taxon>
        <taxon>Malvales</taxon>
        <taxon>Dipterocarpaceae</taxon>
        <taxon>Rubroshorea</taxon>
    </lineage>
</organism>
<proteinExistence type="predicted"/>
<reference evidence="1 2" key="1">
    <citation type="journal article" date="2021" name="Commun. Biol.">
        <title>The genome of Shorea leprosula (Dipterocarpaceae) highlights the ecological relevance of drought in aseasonal tropical rainforests.</title>
        <authorList>
            <person name="Ng K.K.S."/>
            <person name="Kobayashi M.J."/>
            <person name="Fawcett J.A."/>
            <person name="Hatakeyama M."/>
            <person name="Paape T."/>
            <person name="Ng C.H."/>
            <person name="Ang C.C."/>
            <person name="Tnah L.H."/>
            <person name="Lee C.T."/>
            <person name="Nishiyama T."/>
            <person name="Sese J."/>
            <person name="O'Brien M.J."/>
            <person name="Copetti D."/>
            <person name="Mohd Noor M.I."/>
            <person name="Ong R.C."/>
            <person name="Putra M."/>
            <person name="Sireger I.Z."/>
            <person name="Indrioko S."/>
            <person name="Kosugi Y."/>
            <person name="Izuno A."/>
            <person name="Isagi Y."/>
            <person name="Lee S.L."/>
            <person name="Shimizu K.K."/>
        </authorList>
    </citation>
    <scope>NUCLEOTIDE SEQUENCE [LARGE SCALE GENOMIC DNA]</scope>
    <source>
        <strain evidence="1">214</strain>
    </source>
</reference>
<accession>A0AAV5LU56</accession>
<name>A0AAV5LU56_9ROSI</name>
<evidence type="ECO:0000313" key="2">
    <source>
        <dbReference type="Proteomes" id="UP001054252"/>
    </source>
</evidence>
<gene>
    <name evidence="1" type="ORF">SLEP1_g48599</name>
</gene>
<protein>
    <submittedName>
        <fullName evidence="1">Uncharacterized protein</fullName>
    </submittedName>
</protein>
<evidence type="ECO:0000313" key="1">
    <source>
        <dbReference type="EMBL" id="GKV41018.1"/>
    </source>
</evidence>
<sequence>MCTLCCQVSSPLQAHLLGRYKHDILPDRLIRDSLSSSVVTPELPASRSSLLSFLVSGRHLRLLALEHNASAAAAMTPCWIVKLPKHRPSRALASCNLLQIDDLR</sequence>
<keyword evidence="2" id="KW-1185">Reference proteome</keyword>
<dbReference type="EMBL" id="BPVZ01000146">
    <property type="protein sequence ID" value="GKV41018.1"/>
    <property type="molecule type" value="Genomic_DNA"/>
</dbReference>
<comment type="caution">
    <text evidence="1">The sequence shown here is derived from an EMBL/GenBank/DDBJ whole genome shotgun (WGS) entry which is preliminary data.</text>
</comment>
<dbReference type="Proteomes" id="UP001054252">
    <property type="component" value="Unassembled WGS sequence"/>
</dbReference>
<dbReference type="AlphaFoldDB" id="A0AAV5LU56"/>